<dbReference type="EMBL" id="NQKL01000022">
    <property type="protein sequence ID" value="OZY39830.1"/>
    <property type="molecule type" value="Genomic_DNA"/>
</dbReference>
<accession>A0A266LQA5</accession>
<evidence type="ECO:0000313" key="4">
    <source>
        <dbReference type="Proteomes" id="UP000216113"/>
    </source>
</evidence>
<evidence type="ECO:0000256" key="1">
    <source>
        <dbReference type="SAM" id="Phobius"/>
    </source>
</evidence>
<dbReference type="RefSeq" id="WP_095030804.1">
    <property type="nucleotide sequence ID" value="NZ_NQKL01000022.1"/>
</dbReference>
<feature type="transmembrane region" description="Helical" evidence="1">
    <location>
        <begin position="20"/>
        <end position="39"/>
    </location>
</feature>
<gene>
    <name evidence="3" type="ORF">CJF43_21015</name>
</gene>
<keyword evidence="1" id="KW-0472">Membrane</keyword>
<organism evidence="3 4">
    <name type="scientific">Pseudomonas fragi</name>
    <dbReference type="NCBI Taxonomy" id="296"/>
    <lineage>
        <taxon>Bacteria</taxon>
        <taxon>Pseudomonadati</taxon>
        <taxon>Pseudomonadota</taxon>
        <taxon>Gammaproteobacteria</taxon>
        <taxon>Pseudomonadales</taxon>
        <taxon>Pseudomonadaceae</taxon>
        <taxon>Pseudomonas</taxon>
    </lineage>
</organism>
<sequence>MSPQLRGIGFKGPRQQQGAIGLMAALTLGMVLLFMLLVVDSGRLYLEQRKLQRVADMAALEVVSRGGNCKLGTAKSYTEESAIRNSFTPVGLQSITPTCGTLTTNKEKIRVFEPSIDKSGDVIQVVAKTTVPTSVAGGLWSALSKGTFEFNTKLQATAVGAAPKPLLAQISIRSTLVTLKNDDEGKNKAAVLNAVFGALLGGKVNIGIGGWNGLINGEINLLKFMDKAIIELGLDAGDYNKLLSTKTTIAQLLAITAAAANTNGSTADLTAGLNGLINTTTTVKPIDVTLGELLNIATGTKPSGLDANLQLAQFIQAFLQIANTHNAIDLDVPIILPGVANATLRMKVIEPPQFSAIGDPSSTQVISVRTAQVRSLITIDLTGLGSLTKLPDAITGLTDTLMTAVNDAVGLNLVGLVTNLLCVGGCKQISPRLLPDPKIYINIDAGGAEATITGYSCPTGGAGSKSLTVSTTKSLVDLRIGKTNPDTVFSTKAPPEFSAVPIIDIGIRTCYKVLGLLGNCTTRIPFAGGGVGIMANIPILGTPDKTLVFSKKSAVDDTTPPILTLPPAIQATPKSTSIIDSLIATIAGVKIQAYEPVQSNIFSKLLSTATDTLSTVRAIVDPIINLLLKPLLTPLINNLLTTLGINLVDVEIGANLTCGQGGRAQLVL</sequence>
<dbReference type="Proteomes" id="UP000216113">
    <property type="component" value="Unassembled WGS sequence"/>
</dbReference>
<reference evidence="3 4" key="1">
    <citation type="submission" date="2017-08" db="EMBL/GenBank/DDBJ databases">
        <title>Genomic and metabolic characterisation of spoilage-associated Pseudomonas species.</title>
        <authorList>
            <person name="Stanborough T."/>
            <person name="Fegan N."/>
            <person name="Powell S.M."/>
            <person name="Singh T."/>
            <person name="Tamplin M.L."/>
            <person name="Chandry P.S."/>
        </authorList>
    </citation>
    <scope>NUCLEOTIDE SEQUENCE [LARGE SCALE GENOMIC DNA]</scope>
    <source>
        <strain evidence="3 4">F1820</strain>
    </source>
</reference>
<proteinExistence type="predicted"/>
<keyword evidence="1" id="KW-1133">Transmembrane helix</keyword>
<dbReference type="AlphaFoldDB" id="A0A266LQA5"/>
<keyword evidence="1" id="KW-0812">Transmembrane</keyword>
<evidence type="ECO:0000259" key="2">
    <source>
        <dbReference type="Pfam" id="PF13400"/>
    </source>
</evidence>
<evidence type="ECO:0000313" key="3">
    <source>
        <dbReference type="EMBL" id="OZY39830.1"/>
    </source>
</evidence>
<feature type="domain" description="Putative Flp pilus-assembly TadG-like N-terminal" evidence="2">
    <location>
        <begin position="18"/>
        <end position="62"/>
    </location>
</feature>
<name>A0A266LQA5_PSEFR</name>
<dbReference type="Pfam" id="PF13400">
    <property type="entry name" value="Tad"/>
    <property type="match status" value="1"/>
</dbReference>
<dbReference type="InterPro" id="IPR028087">
    <property type="entry name" value="Tad_N"/>
</dbReference>
<comment type="caution">
    <text evidence="3">The sequence shown here is derived from an EMBL/GenBank/DDBJ whole genome shotgun (WGS) entry which is preliminary data.</text>
</comment>
<protein>
    <recommendedName>
        <fullName evidence="2">Putative Flp pilus-assembly TadG-like N-terminal domain-containing protein</fullName>
    </recommendedName>
</protein>